<protein>
    <submittedName>
        <fullName evidence="1">IQ domain-containing protein IQM1</fullName>
    </submittedName>
</protein>
<gene>
    <name evidence="1" type="ORF">OWV82_009625</name>
</gene>
<evidence type="ECO:0000313" key="1">
    <source>
        <dbReference type="EMBL" id="KAJ4717866.1"/>
    </source>
</evidence>
<comment type="caution">
    <text evidence="1">The sequence shown here is derived from an EMBL/GenBank/DDBJ whole genome shotgun (WGS) entry which is preliminary data.</text>
</comment>
<organism evidence="1 2">
    <name type="scientific">Melia azedarach</name>
    <name type="common">Chinaberry tree</name>
    <dbReference type="NCBI Taxonomy" id="155640"/>
    <lineage>
        <taxon>Eukaryota</taxon>
        <taxon>Viridiplantae</taxon>
        <taxon>Streptophyta</taxon>
        <taxon>Embryophyta</taxon>
        <taxon>Tracheophyta</taxon>
        <taxon>Spermatophyta</taxon>
        <taxon>Magnoliopsida</taxon>
        <taxon>eudicotyledons</taxon>
        <taxon>Gunneridae</taxon>
        <taxon>Pentapetalae</taxon>
        <taxon>rosids</taxon>
        <taxon>malvids</taxon>
        <taxon>Sapindales</taxon>
        <taxon>Meliaceae</taxon>
        <taxon>Melia</taxon>
    </lineage>
</organism>
<sequence length="411" mass="46100">MNTNETKQKTLSFRKRELENANGTDHDKSRKLIGKLKSLETNKNVDRNSLQKLHISTPISSAPGKGSSELHRAAIKLQKVYKSYRTRRNLADCAVVVEELWWKDWDSAALTRSSVSFFDSNKSETAISRWERARIRAAKKEREAYEVVVENGKLVYRKSRVYVETTEGSKWIFVLSSSRNFYVGEKKKGLFQHSSFLAGAATISSGRLVARNGILEAIWPFSGHYRPTEESFNEFCSFLEDHQVDLTNVKKYPIDDDIPPKVVSDKKEAMAIALDSSNNAESMKANGQAKNTTAAAAAVALIKEEEEEVDQNLNNNKSRSNINSEAAFEFGKKPLLLSLQQKWSTGTGARICCVRDYPTQLQFHALEQVKLSPKINDPPPPPPVQASGPFPSPRPTPKIPLSPRLACMLRT</sequence>
<reference evidence="1 2" key="1">
    <citation type="journal article" date="2023" name="Science">
        <title>Complex scaffold remodeling in plant triterpene biosynthesis.</title>
        <authorList>
            <person name="De La Pena R."/>
            <person name="Hodgson H."/>
            <person name="Liu J.C."/>
            <person name="Stephenson M.J."/>
            <person name="Martin A.C."/>
            <person name="Owen C."/>
            <person name="Harkess A."/>
            <person name="Leebens-Mack J."/>
            <person name="Jimenez L.E."/>
            <person name="Osbourn A."/>
            <person name="Sattely E.S."/>
        </authorList>
    </citation>
    <scope>NUCLEOTIDE SEQUENCE [LARGE SCALE GENOMIC DNA]</scope>
    <source>
        <strain evidence="2">cv. JPN11</strain>
        <tissue evidence="1">Leaf</tissue>
    </source>
</reference>
<evidence type="ECO:0000313" key="2">
    <source>
        <dbReference type="Proteomes" id="UP001164539"/>
    </source>
</evidence>
<keyword evidence="2" id="KW-1185">Reference proteome</keyword>
<dbReference type="Proteomes" id="UP001164539">
    <property type="component" value="Chromosome 5"/>
</dbReference>
<dbReference type="EMBL" id="CM051398">
    <property type="protein sequence ID" value="KAJ4717866.1"/>
    <property type="molecule type" value="Genomic_DNA"/>
</dbReference>
<proteinExistence type="predicted"/>
<accession>A0ACC1Y2C9</accession>
<name>A0ACC1Y2C9_MELAZ</name>